<evidence type="ECO:0000259" key="7">
    <source>
        <dbReference type="PROSITE" id="PS50109"/>
    </source>
</evidence>
<dbReference type="InterPro" id="IPR000700">
    <property type="entry name" value="PAS-assoc_C"/>
</dbReference>
<keyword evidence="11" id="KW-1185">Reference proteome</keyword>
<comment type="catalytic activity">
    <reaction evidence="1">
        <text>ATP + protein L-histidine = ADP + protein N-phospho-L-histidine.</text>
        <dbReference type="EC" id="2.7.13.3"/>
    </reaction>
</comment>
<gene>
    <name evidence="10" type="ORF">N7U62_21400</name>
</gene>
<dbReference type="PRINTS" id="PR00344">
    <property type="entry name" value="BCTRLSENSOR"/>
</dbReference>
<dbReference type="PANTHER" id="PTHR43304:SF1">
    <property type="entry name" value="PAC DOMAIN-CONTAINING PROTEIN"/>
    <property type="match status" value="1"/>
</dbReference>
<dbReference type="CDD" id="cd00130">
    <property type="entry name" value="PAS"/>
    <property type="match status" value="2"/>
</dbReference>
<dbReference type="SUPFAM" id="SSF55785">
    <property type="entry name" value="PYP-like sensor domain (PAS domain)"/>
    <property type="match status" value="2"/>
</dbReference>
<keyword evidence="6" id="KW-0175">Coiled coil</keyword>
<evidence type="ECO:0000259" key="9">
    <source>
        <dbReference type="PROSITE" id="PS50113"/>
    </source>
</evidence>
<dbReference type="Gene3D" id="3.30.565.10">
    <property type="entry name" value="Histidine kinase-like ATPase, C-terminal domain"/>
    <property type="match status" value="1"/>
</dbReference>
<evidence type="ECO:0000313" key="10">
    <source>
        <dbReference type="EMBL" id="MCV9389236.1"/>
    </source>
</evidence>
<dbReference type="InterPro" id="IPR036097">
    <property type="entry name" value="HisK_dim/P_sf"/>
</dbReference>
<name>A0ABT3D096_9BACT</name>
<dbReference type="InterPro" id="IPR013767">
    <property type="entry name" value="PAS_fold"/>
</dbReference>
<dbReference type="Gene3D" id="1.10.287.130">
    <property type="match status" value="1"/>
</dbReference>
<organism evidence="10 11">
    <name type="scientific">Reichenbachiella ulvae</name>
    <dbReference type="NCBI Taxonomy" id="2980104"/>
    <lineage>
        <taxon>Bacteria</taxon>
        <taxon>Pseudomonadati</taxon>
        <taxon>Bacteroidota</taxon>
        <taxon>Cytophagia</taxon>
        <taxon>Cytophagales</taxon>
        <taxon>Reichenbachiellaceae</taxon>
        <taxon>Reichenbachiella</taxon>
    </lineage>
</organism>
<dbReference type="Pfam" id="PF13426">
    <property type="entry name" value="PAS_9"/>
    <property type="match status" value="1"/>
</dbReference>
<protein>
    <recommendedName>
        <fullName evidence="2">histidine kinase</fullName>
        <ecNumber evidence="2">2.7.13.3</ecNumber>
    </recommendedName>
</protein>
<dbReference type="Pfam" id="PF00989">
    <property type="entry name" value="PAS"/>
    <property type="match status" value="1"/>
</dbReference>
<feature type="domain" description="PAC" evidence="9">
    <location>
        <begin position="339"/>
        <end position="391"/>
    </location>
</feature>
<dbReference type="EC" id="2.7.13.3" evidence="2"/>
<accession>A0ABT3D096</accession>
<proteinExistence type="predicted"/>
<dbReference type="PROSITE" id="PS50109">
    <property type="entry name" value="HIS_KIN"/>
    <property type="match status" value="1"/>
</dbReference>
<dbReference type="InterPro" id="IPR036890">
    <property type="entry name" value="HATPase_C_sf"/>
</dbReference>
<dbReference type="SUPFAM" id="SSF55781">
    <property type="entry name" value="GAF domain-like"/>
    <property type="match status" value="1"/>
</dbReference>
<dbReference type="NCBIfam" id="TIGR00229">
    <property type="entry name" value="sensory_box"/>
    <property type="match status" value="2"/>
</dbReference>
<dbReference type="SMART" id="SM00091">
    <property type="entry name" value="PAS"/>
    <property type="match status" value="2"/>
</dbReference>
<evidence type="ECO:0000256" key="4">
    <source>
        <dbReference type="ARBA" id="ARBA00022679"/>
    </source>
</evidence>
<keyword evidence="5" id="KW-0418">Kinase</keyword>
<evidence type="ECO:0000256" key="1">
    <source>
        <dbReference type="ARBA" id="ARBA00000085"/>
    </source>
</evidence>
<dbReference type="InterPro" id="IPR029016">
    <property type="entry name" value="GAF-like_dom_sf"/>
</dbReference>
<dbReference type="InterPro" id="IPR005467">
    <property type="entry name" value="His_kinase_dom"/>
</dbReference>
<evidence type="ECO:0000259" key="8">
    <source>
        <dbReference type="PROSITE" id="PS50112"/>
    </source>
</evidence>
<keyword evidence="3" id="KW-0597">Phosphoprotein</keyword>
<evidence type="ECO:0000256" key="5">
    <source>
        <dbReference type="ARBA" id="ARBA00022777"/>
    </source>
</evidence>
<dbReference type="Gene3D" id="3.30.450.20">
    <property type="entry name" value="PAS domain"/>
    <property type="match status" value="2"/>
</dbReference>
<evidence type="ECO:0000256" key="2">
    <source>
        <dbReference type="ARBA" id="ARBA00012438"/>
    </source>
</evidence>
<reference evidence="10 11" key="1">
    <citation type="submission" date="2022-10" db="EMBL/GenBank/DDBJ databases">
        <title>Comparative genomics and taxonomic characterization of three novel marine species of genus Reichenbachiella exhibiting antioxidant and polysaccharide degradation activities.</title>
        <authorList>
            <person name="Muhammad N."/>
            <person name="Lee Y.-J."/>
            <person name="Ko J."/>
            <person name="Kim S.-G."/>
        </authorList>
    </citation>
    <scope>NUCLEOTIDE SEQUENCE [LARGE SCALE GENOMIC DNA]</scope>
    <source>
        <strain evidence="10 11">ABR2-5</strain>
    </source>
</reference>
<evidence type="ECO:0000313" key="11">
    <source>
        <dbReference type="Proteomes" id="UP001300692"/>
    </source>
</evidence>
<feature type="domain" description="PAS" evidence="8">
    <location>
        <begin position="266"/>
        <end position="336"/>
    </location>
</feature>
<dbReference type="SMART" id="SM00387">
    <property type="entry name" value="HATPase_c"/>
    <property type="match status" value="1"/>
</dbReference>
<evidence type="ECO:0000256" key="3">
    <source>
        <dbReference type="ARBA" id="ARBA00022553"/>
    </source>
</evidence>
<dbReference type="PROSITE" id="PS50112">
    <property type="entry name" value="PAS"/>
    <property type="match status" value="1"/>
</dbReference>
<dbReference type="Gene3D" id="3.30.450.40">
    <property type="match status" value="1"/>
</dbReference>
<feature type="coiled-coil region" evidence="6">
    <location>
        <begin position="513"/>
        <end position="547"/>
    </location>
</feature>
<dbReference type="InterPro" id="IPR004358">
    <property type="entry name" value="Sig_transdc_His_kin-like_C"/>
</dbReference>
<dbReference type="SUPFAM" id="SSF47384">
    <property type="entry name" value="Homodimeric domain of signal transducing histidine kinase"/>
    <property type="match status" value="1"/>
</dbReference>
<dbReference type="InterPro" id="IPR001610">
    <property type="entry name" value="PAC"/>
</dbReference>
<dbReference type="InterPro" id="IPR000014">
    <property type="entry name" value="PAS"/>
</dbReference>
<sequence length="759" mass="87088">MRIARDGEVLEFHFHENGDPALIALDFGEKKLSEHFFLEEMMEAVEVCLETGESQSAYFTLTHLGSRKHYEVLIEQHDEDEVLAIVKEITKKKQRENELIEYYDLLQNIYEGTATTTGTDYLDQLTHQLSKALKADYTAICLIDTRKDLLETVSINFAGSKVDNVVWDLEDSPFEQVLEHSYLEIKQGFKNKFPEFELNKGHIFNGFIGVPLYYNHMFGEPIGFMFALYEQALVLGKHNEKILQIFSARAAAELERVEGQKKLEYSENRFKALYNNTPAFFSSTNKVGVVIEVGDYFLEKTGYIRREVIGRKAIEFLTPQSQKVGLKILPKFIKRGYCKDVALEFVKKNGQIMEMMMSATTIRDDRGRFVKNIMNLNDVTHLRRVERELRKSEERVIHAANRYQSLFDNSPVGIIIHTDGIIKHVNAETIRLARGNSIYDFIGKKALSFVHPESKAVAQERIDKIYQTKSPHRNEQKFLCVDGSVIEVEAMGTLIDYEGKPSVQIAFYDISDRKNAERRILERDKELERLNESLARQNNQLEEFAHIASHNLRAPITNMLSLIKIREVDPSLATQEFVWDNLGKTVRNLDETIIELNDVVKTSWELDKQRKELHFQEVLERILNNIVDQIAKANAEFVIDFTLSAIFYPKIYLESILQNLVTNAIKYRDPKRNAVIKINTWEKNGRGYLSIEDNGLGIDLDMHGSKLFGLRRTFHANSDARGVGLFITKAQIESLGGGIKVESQVGKGTKFIIDFGTLS</sequence>
<keyword evidence="4" id="KW-0808">Transferase</keyword>
<dbReference type="PROSITE" id="PS50113">
    <property type="entry name" value="PAC"/>
    <property type="match status" value="1"/>
</dbReference>
<comment type="caution">
    <text evidence="10">The sequence shown here is derived from an EMBL/GenBank/DDBJ whole genome shotgun (WGS) entry which is preliminary data.</text>
</comment>
<dbReference type="PANTHER" id="PTHR43304">
    <property type="entry name" value="PHYTOCHROME-LIKE PROTEIN CPH1"/>
    <property type="match status" value="1"/>
</dbReference>
<evidence type="ECO:0000256" key="6">
    <source>
        <dbReference type="SAM" id="Coils"/>
    </source>
</evidence>
<dbReference type="InterPro" id="IPR052162">
    <property type="entry name" value="Sensor_kinase/Photoreceptor"/>
</dbReference>
<dbReference type="RefSeq" id="WP_264140159.1">
    <property type="nucleotide sequence ID" value="NZ_JAOYOD010000001.1"/>
</dbReference>
<dbReference type="InterPro" id="IPR003594">
    <property type="entry name" value="HATPase_dom"/>
</dbReference>
<feature type="domain" description="Histidine kinase" evidence="7">
    <location>
        <begin position="547"/>
        <end position="759"/>
    </location>
</feature>
<dbReference type="SUPFAM" id="SSF55874">
    <property type="entry name" value="ATPase domain of HSP90 chaperone/DNA topoisomerase II/histidine kinase"/>
    <property type="match status" value="1"/>
</dbReference>
<dbReference type="InterPro" id="IPR035965">
    <property type="entry name" value="PAS-like_dom_sf"/>
</dbReference>
<dbReference type="EMBL" id="JAOYOD010000001">
    <property type="protein sequence ID" value="MCV9389236.1"/>
    <property type="molecule type" value="Genomic_DNA"/>
</dbReference>
<dbReference type="Proteomes" id="UP001300692">
    <property type="component" value="Unassembled WGS sequence"/>
</dbReference>
<dbReference type="SMART" id="SM00086">
    <property type="entry name" value="PAC"/>
    <property type="match status" value="2"/>
</dbReference>
<dbReference type="Pfam" id="PF02518">
    <property type="entry name" value="HATPase_c"/>
    <property type="match status" value="1"/>
</dbReference>